<dbReference type="InterPro" id="IPR022712">
    <property type="entry name" value="Beta_Casp"/>
</dbReference>
<gene>
    <name evidence="4" type="ORF">NUH88_07495</name>
</gene>
<dbReference type="AlphaFoldDB" id="A0A9J7AZ44"/>
<dbReference type="EMBL" id="CP102480">
    <property type="protein sequence ID" value="UUX51532.1"/>
    <property type="molecule type" value="Genomic_DNA"/>
</dbReference>
<dbReference type="PANTHER" id="PTHR11203:SF37">
    <property type="entry name" value="INTEGRATOR COMPLEX SUBUNIT 11"/>
    <property type="match status" value="1"/>
</dbReference>
<dbReference type="PANTHER" id="PTHR11203">
    <property type="entry name" value="CLEAVAGE AND POLYADENYLATION SPECIFICITY FACTOR FAMILY MEMBER"/>
    <property type="match status" value="1"/>
</dbReference>
<evidence type="ECO:0000256" key="1">
    <source>
        <dbReference type="ARBA" id="ARBA00022801"/>
    </source>
</evidence>
<dbReference type="Pfam" id="PF00753">
    <property type="entry name" value="Lactamase_B"/>
    <property type="match status" value="1"/>
</dbReference>
<reference evidence="4" key="1">
    <citation type="submission" date="2022-08" db="EMBL/GenBank/DDBJ databases">
        <title>Nisaea acidiphila sp. nov., isolated from a marine algal debris and emended description of the genus Nisaea Urios et al. 2008.</title>
        <authorList>
            <person name="Kwon K."/>
        </authorList>
    </citation>
    <scope>NUCLEOTIDE SEQUENCE</scope>
    <source>
        <strain evidence="4">MEBiC11861</strain>
    </source>
</reference>
<dbReference type="Gene3D" id="3.40.50.10890">
    <property type="match status" value="1"/>
</dbReference>
<dbReference type="RefSeq" id="WP_257771079.1">
    <property type="nucleotide sequence ID" value="NZ_CP102480.1"/>
</dbReference>
<dbReference type="InterPro" id="IPR050698">
    <property type="entry name" value="MBL"/>
</dbReference>
<evidence type="ECO:0000259" key="2">
    <source>
        <dbReference type="SMART" id="SM00849"/>
    </source>
</evidence>
<feature type="domain" description="Metallo-beta-lactamase" evidence="2">
    <location>
        <begin position="13"/>
        <end position="229"/>
    </location>
</feature>
<proteinExistence type="predicted"/>
<protein>
    <submittedName>
        <fullName evidence="4">MBL fold metallo-hydrolase</fullName>
    </submittedName>
</protein>
<dbReference type="GO" id="GO:0016787">
    <property type="term" value="F:hydrolase activity"/>
    <property type="evidence" value="ECO:0007669"/>
    <property type="project" value="UniProtKB-KW"/>
</dbReference>
<dbReference type="InterPro" id="IPR036866">
    <property type="entry name" value="RibonucZ/Hydroxyglut_hydro"/>
</dbReference>
<dbReference type="InterPro" id="IPR001279">
    <property type="entry name" value="Metallo-B-lactamas"/>
</dbReference>
<dbReference type="GO" id="GO:0004521">
    <property type="term" value="F:RNA endonuclease activity"/>
    <property type="evidence" value="ECO:0007669"/>
    <property type="project" value="TreeGrafter"/>
</dbReference>
<evidence type="ECO:0000313" key="4">
    <source>
        <dbReference type="EMBL" id="UUX51532.1"/>
    </source>
</evidence>
<keyword evidence="1" id="KW-0378">Hydrolase</keyword>
<dbReference type="KEGG" id="naci:NUH88_07495"/>
<dbReference type="SMART" id="SM00849">
    <property type="entry name" value="Lactamase_B"/>
    <property type="match status" value="1"/>
</dbReference>
<organism evidence="4 5">
    <name type="scientific">Nisaea acidiphila</name>
    <dbReference type="NCBI Taxonomy" id="1862145"/>
    <lineage>
        <taxon>Bacteria</taxon>
        <taxon>Pseudomonadati</taxon>
        <taxon>Pseudomonadota</taxon>
        <taxon>Alphaproteobacteria</taxon>
        <taxon>Rhodospirillales</taxon>
        <taxon>Thalassobaculaceae</taxon>
        <taxon>Nisaea</taxon>
    </lineage>
</organism>
<dbReference type="Gene3D" id="3.60.15.10">
    <property type="entry name" value="Ribonuclease Z/Hydroxyacylglutathione hydrolase-like"/>
    <property type="match status" value="1"/>
</dbReference>
<accession>A0A9J7AZ44</accession>
<evidence type="ECO:0000259" key="3">
    <source>
        <dbReference type="SMART" id="SM01027"/>
    </source>
</evidence>
<feature type="domain" description="Beta-Casp" evidence="3">
    <location>
        <begin position="258"/>
        <end position="378"/>
    </location>
</feature>
<dbReference type="Pfam" id="PF07521">
    <property type="entry name" value="RMMBL"/>
    <property type="match status" value="1"/>
</dbReference>
<sequence>MILTFCGAAGTVTGSCYWIRTERCQFLIDCGMFQGSKTLKELNYGAFPFDPAKIDFVLLTHAHIDHSGLVPKLVKQGFSGPIFATRGSIDLLTYMLADSGSIQEMEVERLNRRNAQRGRPAVTPIYGKEDAQAAMERFSAVEYDSWREVGDGVRARFWNAGHILGSASIEIEVATGERGGRMSRLLFSGDIGPDRKLLHPDPDAPENWDWICCEATYGGRQREHVGPERRRAVLAEEVNAALARGGNLLIPVFAVERTQELLLDLGTLFDRGTIPAIPVFLDSPLAIRATEVFEKNAELLEDMPANGDGFRRANIRFTESVDESKRIARVHGGAIILAGSGMCEAGRIRHHLKQNLWRSDATVLLVGYQAPGTLGAILAGGAEAVTIFGEELRVKAEIRQIDVYSGHADGEELVDWLTERLPVKSGIFLTHGEEDALTAMRDALEAKGVEPERILIPKLDDVVDLSGGRAVFRKKQAARRLSPEAVREPDWHNELAEFSLRLRAELEAAADERSRKKIMRRVMRALEGSERR</sequence>
<dbReference type="CDD" id="cd16295">
    <property type="entry name" value="TTHA0252-CPSF-like_MBL-fold"/>
    <property type="match status" value="1"/>
</dbReference>
<dbReference type="SMART" id="SM01027">
    <property type="entry name" value="Beta-Casp"/>
    <property type="match status" value="1"/>
</dbReference>
<dbReference type="InterPro" id="IPR011108">
    <property type="entry name" value="RMMBL"/>
</dbReference>
<name>A0A9J7AZ44_9PROT</name>
<dbReference type="Proteomes" id="UP001060336">
    <property type="component" value="Chromosome"/>
</dbReference>
<dbReference type="Pfam" id="PF10996">
    <property type="entry name" value="Beta-Casp"/>
    <property type="match status" value="1"/>
</dbReference>
<dbReference type="SUPFAM" id="SSF56281">
    <property type="entry name" value="Metallo-hydrolase/oxidoreductase"/>
    <property type="match status" value="1"/>
</dbReference>
<evidence type="ECO:0000313" key="5">
    <source>
        <dbReference type="Proteomes" id="UP001060336"/>
    </source>
</evidence>
<keyword evidence="5" id="KW-1185">Reference proteome</keyword>